<sequence>MKKLILGVVALLAIIQFIHPEKNESNDKTYDISTKYSIPVPVQETLTNACNDCHSNQSTYPWYSNIQPVGFWLNHHIEEGKEHLNFSTFTKMPIAVQNHKLEEVIETVEEGEMPMPSYTYFGLHPKANLSAAEKDALIAWAKAQMDMLKATYPADSLKLKPRKKV</sequence>
<feature type="domain" description="Haem-binding" evidence="1">
    <location>
        <begin position="9"/>
        <end position="145"/>
    </location>
</feature>
<gene>
    <name evidence="2" type="ORF">PQG45_06405</name>
</gene>
<comment type="caution">
    <text evidence="2">The sequence shown here is derived from an EMBL/GenBank/DDBJ whole genome shotgun (WGS) entry which is preliminary data.</text>
</comment>
<protein>
    <submittedName>
        <fullName evidence="2">Heme-binding domain-containing protein</fullName>
    </submittedName>
</protein>
<proteinExistence type="predicted"/>
<organism evidence="2 3">
    <name type="scientific">Aquirufa regiilacus</name>
    <dbReference type="NCBI Taxonomy" id="3024868"/>
    <lineage>
        <taxon>Bacteria</taxon>
        <taxon>Pseudomonadati</taxon>
        <taxon>Bacteroidota</taxon>
        <taxon>Cytophagia</taxon>
        <taxon>Cytophagales</taxon>
        <taxon>Flectobacillaceae</taxon>
        <taxon>Aquirufa</taxon>
    </lineage>
</organism>
<dbReference type="SMART" id="SM01235">
    <property type="entry name" value="Haem_bd"/>
    <property type="match status" value="1"/>
</dbReference>
<dbReference type="Proteomes" id="UP001249959">
    <property type="component" value="Unassembled WGS sequence"/>
</dbReference>
<keyword evidence="3" id="KW-1185">Reference proteome</keyword>
<dbReference type="Pfam" id="PF14376">
    <property type="entry name" value="Haem_bd"/>
    <property type="match status" value="1"/>
</dbReference>
<dbReference type="EMBL" id="JAVNWW010000002">
    <property type="protein sequence ID" value="MDU0808659.1"/>
    <property type="molecule type" value="Genomic_DNA"/>
</dbReference>
<accession>A0ABU3TS66</accession>
<name>A0ABU3TS66_9BACT</name>
<dbReference type="RefSeq" id="WP_315574667.1">
    <property type="nucleotide sequence ID" value="NZ_JARDXH010000001.1"/>
</dbReference>
<evidence type="ECO:0000313" key="3">
    <source>
        <dbReference type="Proteomes" id="UP001249959"/>
    </source>
</evidence>
<evidence type="ECO:0000313" key="2">
    <source>
        <dbReference type="EMBL" id="MDU0808659.1"/>
    </source>
</evidence>
<reference evidence="2 3" key="1">
    <citation type="submission" date="2023-09" db="EMBL/GenBank/DDBJ databases">
        <title>Aquirufa genomes.</title>
        <authorList>
            <person name="Pitt A."/>
        </authorList>
    </citation>
    <scope>NUCLEOTIDE SEQUENCE [LARGE SCALE GENOMIC DNA]</scope>
    <source>
        <strain evidence="2 3">LEOWEIH-7C</strain>
    </source>
</reference>
<dbReference type="InterPro" id="IPR025992">
    <property type="entry name" value="Haem-bd"/>
</dbReference>
<evidence type="ECO:0000259" key="1">
    <source>
        <dbReference type="SMART" id="SM01235"/>
    </source>
</evidence>